<evidence type="ECO:0000256" key="2">
    <source>
        <dbReference type="SAM" id="MobiDB-lite"/>
    </source>
</evidence>
<feature type="region of interest" description="Disordered" evidence="2">
    <location>
        <begin position="1"/>
        <end position="86"/>
    </location>
</feature>
<keyword evidence="1" id="KW-0175">Coiled coil</keyword>
<evidence type="ECO:0000256" key="1">
    <source>
        <dbReference type="SAM" id="Coils"/>
    </source>
</evidence>
<keyword evidence="4" id="KW-1185">Reference proteome</keyword>
<dbReference type="Proteomes" id="UP000291020">
    <property type="component" value="Unassembled WGS sequence"/>
</dbReference>
<evidence type="ECO:0000313" key="4">
    <source>
        <dbReference type="Proteomes" id="UP000291020"/>
    </source>
</evidence>
<dbReference type="PANTHER" id="PTHR28682:SF6">
    <property type="entry name" value="MUCIN-5AC"/>
    <property type="match status" value="1"/>
</dbReference>
<feature type="compositionally biased region" description="Low complexity" evidence="2">
    <location>
        <begin position="601"/>
        <end position="618"/>
    </location>
</feature>
<feature type="region of interest" description="Disordered" evidence="2">
    <location>
        <begin position="601"/>
        <end position="630"/>
    </location>
</feature>
<evidence type="ECO:0008006" key="5">
    <source>
        <dbReference type="Google" id="ProtNLM"/>
    </source>
</evidence>
<feature type="compositionally biased region" description="Polar residues" evidence="2">
    <location>
        <begin position="307"/>
        <end position="321"/>
    </location>
</feature>
<reference evidence="4" key="1">
    <citation type="journal article" date="2017" name="PLoS ONE">
        <title>The Agassiz's desert tortoise genome provides a resource for the conservation of a threatened species.</title>
        <authorList>
            <person name="Tollis M."/>
            <person name="DeNardo D.F."/>
            <person name="Cornelius J.A."/>
            <person name="Dolby G.A."/>
            <person name="Edwards T."/>
            <person name="Henen B.T."/>
            <person name="Karl A.E."/>
            <person name="Murphy R.W."/>
            <person name="Kusumi K."/>
        </authorList>
    </citation>
    <scope>NUCLEOTIDE SEQUENCE [LARGE SCALE GENOMIC DNA]</scope>
</reference>
<feature type="compositionally biased region" description="Polar residues" evidence="2">
    <location>
        <begin position="430"/>
        <end position="449"/>
    </location>
</feature>
<proteinExistence type="predicted"/>
<feature type="region of interest" description="Disordered" evidence="2">
    <location>
        <begin position="272"/>
        <end position="360"/>
    </location>
</feature>
<feature type="compositionally biased region" description="Polar residues" evidence="2">
    <location>
        <begin position="70"/>
        <end position="81"/>
    </location>
</feature>
<sequence length="642" mass="68969">MVSKETSPCLARSNEGSQEKAMTVRSVLLNRDSPNIETRLKHRRNRPQQVRFKDLLDGKPGEEVSPPQEPTATPDTNTPCASTPARESPELVASCASDAQWGWHEAKPCSLTLPVPSKVCLSTAIQTSPSLQQQFPASRVRSKSACDFAQQEVLAAAWEPSKSQTGCWGPARAPASTRASGDLPHCILTSLSAHNHLPASPLAQHTSREGQPGPTPHATLCHGLTPPPRAPCPSYPGTIRCTAANYTSQQKGCPPAPSPGLCSSQPPAYTRNCGSPKDSHDAPAPCPLRPPSVPCGQPGPPAEPRPQSRSQSEQDLPSQPAHNHMAGSHGLGQPAQCPSQRGPTAALQQQHSSSWASPSCLPSNHIPSTVLPPPSLPSTTATMLKKTPATLSHQAPSSGWAQSVAARPSVCSQLKATQTECGLMNLEEPQQLTSTSSQGHPPRTQQFTRTPGAPWSNEPLGEPCLTAKQLETLHQVQDLLQLVVAAKGQVGLSKGDEHFLTSRGHVGVGPGQMGDLQSQLQSLEGVLETSQQTIKMLLDVIQDLEKKEAQRDGRHSYRTGQDIANCGTCRDCACIIYSVEHDFRQQEGRFQWVLSSIESESRQSSPTTAEATTPTRQELSPMPKLPAKLDSKKSRRKCFWFL</sequence>
<feature type="region of interest" description="Disordered" evidence="2">
    <location>
        <begin position="202"/>
        <end position="222"/>
    </location>
</feature>
<accession>A0A452GHZ7</accession>
<feature type="compositionally biased region" description="Polar residues" evidence="2">
    <location>
        <begin position="336"/>
        <end position="351"/>
    </location>
</feature>
<dbReference type="AlphaFoldDB" id="A0A452GHZ7"/>
<evidence type="ECO:0000313" key="3">
    <source>
        <dbReference type="Ensembl" id="ENSGAGP00000001252.1"/>
    </source>
</evidence>
<organism evidence="3 4">
    <name type="scientific">Gopherus agassizii</name>
    <name type="common">Agassiz's desert tortoise</name>
    <dbReference type="NCBI Taxonomy" id="38772"/>
    <lineage>
        <taxon>Eukaryota</taxon>
        <taxon>Metazoa</taxon>
        <taxon>Chordata</taxon>
        <taxon>Craniata</taxon>
        <taxon>Vertebrata</taxon>
        <taxon>Euteleostomi</taxon>
        <taxon>Archelosauria</taxon>
        <taxon>Testudinata</taxon>
        <taxon>Testudines</taxon>
        <taxon>Cryptodira</taxon>
        <taxon>Durocryptodira</taxon>
        <taxon>Testudinoidea</taxon>
        <taxon>Testudinidae</taxon>
        <taxon>Gopherus</taxon>
    </lineage>
</organism>
<dbReference type="Ensembl" id="ENSGAGT00000001405.1">
    <property type="protein sequence ID" value="ENSGAGP00000001252.1"/>
    <property type="gene ID" value="ENSGAGG00000001004.1"/>
</dbReference>
<dbReference type="PANTHER" id="PTHR28682">
    <property type="entry name" value="INHIBITORY SYNAPTIC FACTOR 2A-RELATED"/>
    <property type="match status" value="1"/>
</dbReference>
<name>A0A452GHZ7_9SAUR</name>
<feature type="coiled-coil region" evidence="1">
    <location>
        <begin position="513"/>
        <end position="547"/>
    </location>
</feature>
<reference evidence="3" key="2">
    <citation type="submission" date="2025-08" db="UniProtKB">
        <authorList>
            <consortium name="Ensembl"/>
        </authorList>
    </citation>
    <scope>IDENTIFICATION</scope>
</reference>
<feature type="compositionally biased region" description="Basic and acidic residues" evidence="2">
    <location>
        <begin position="51"/>
        <end position="62"/>
    </location>
</feature>
<dbReference type="Pfam" id="PF15265">
    <property type="entry name" value="FAM196"/>
    <property type="match status" value="2"/>
</dbReference>
<dbReference type="InterPro" id="IPR029337">
    <property type="entry name" value="INSYN2"/>
</dbReference>
<feature type="region of interest" description="Disordered" evidence="2">
    <location>
        <begin position="430"/>
        <end position="462"/>
    </location>
</feature>
<reference evidence="3" key="3">
    <citation type="submission" date="2025-09" db="UniProtKB">
        <authorList>
            <consortium name="Ensembl"/>
        </authorList>
    </citation>
    <scope>IDENTIFICATION</scope>
</reference>
<protein>
    <recommendedName>
        <fullName evidence="5">Inhibitory synaptic factor family member 2B</fullName>
    </recommendedName>
</protein>
<feature type="compositionally biased region" description="Pro residues" evidence="2">
    <location>
        <begin position="284"/>
        <end position="304"/>
    </location>
</feature>
<dbReference type="STRING" id="38772.ENSGAGP00000001252"/>